<keyword evidence="1" id="KW-0418">Kinase</keyword>
<keyword evidence="2" id="KW-1185">Reference proteome</keyword>
<gene>
    <name evidence="1" type="ORF">IHE45_16G021000</name>
</gene>
<keyword evidence="1" id="KW-0808">Transferase</keyword>
<dbReference type="EMBL" id="CM037026">
    <property type="protein sequence ID" value="KAH7659267.1"/>
    <property type="molecule type" value="Genomic_DNA"/>
</dbReference>
<protein>
    <submittedName>
        <fullName evidence="1">Non-specific serine/threonine protein kinase protein</fullName>
        <ecNumber evidence="1">2.7.11.1</ecNumber>
    </submittedName>
</protein>
<reference evidence="2" key="1">
    <citation type="journal article" date="2022" name="Nat. Commun.">
        <title>Chromosome evolution and the genetic basis of agronomically important traits in greater yam.</title>
        <authorList>
            <person name="Bredeson J.V."/>
            <person name="Lyons J.B."/>
            <person name="Oniyinde I.O."/>
            <person name="Okereke N.R."/>
            <person name="Kolade O."/>
            <person name="Nnabue I."/>
            <person name="Nwadili C.O."/>
            <person name="Hribova E."/>
            <person name="Parker M."/>
            <person name="Nwogha J."/>
            <person name="Shu S."/>
            <person name="Carlson J."/>
            <person name="Kariba R."/>
            <person name="Muthemba S."/>
            <person name="Knop K."/>
            <person name="Barton G.J."/>
            <person name="Sherwood A.V."/>
            <person name="Lopez-Montes A."/>
            <person name="Asiedu R."/>
            <person name="Jamnadass R."/>
            <person name="Muchugi A."/>
            <person name="Goodstein D."/>
            <person name="Egesi C.N."/>
            <person name="Featherston J."/>
            <person name="Asfaw A."/>
            <person name="Simpson G.G."/>
            <person name="Dolezel J."/>
            <person name="Hendre P.S."/>
            <person name="Van Deynze A."/>
            <person name="Kumar P.L."/>
            <person name="Obidiegwu J.E."/>
            <person name="Bhattacharjee R."/>
            <person name="Rokhsar D.S."/>
        </authorList>
    </citation>
    <scope>NUCLEOTIDE SEQUENCE [LARGE SCALE GENOMIC DNA]</scope>
    <source>
        <strain evidence="2">cv. TDa95/00328</strain>
    </source>
</reference>
<comment type="caution">
    <text evidence="1">The sequence shown here is derived from an EMBL/GenBank/DDBJ whole genome shotgun (WGS) entry which is preliminary data.</text>
</comment>
<keyword evidence="1" id="KW-0723">Serine/threonine-protein kinase</keyword>
<organism evidence="1 2">
    <name type="scientific">Dioscorea alata</name>
    <name type="common">Purple yam</name>
    <dbReference type="NCBI Taxonomy" id="55571"/>
    <lineage>
        <taxon>Eukaryota</taxon>
        <taxon>Viridiplantae</taxon>
        <taxon>Streptophyta</taxon>
        <taxon>Embryophyta</taxon>
        <taxon>Tracheophyta</taxon>
        <taxon>Spermatophyta</taxon>
        <taxon>Magnoliopsida</taxon>
        <taxon>Liliopsida</taxon>
        <taxon>Dioscoreales</taxon>
        <taxon>Dioscoreaceae</taxon>
        <taxon>Dioscorea</taxon>
    </lineage>
</organism>
<name>A0ACB7UG13_DIOAL</name>
<dbReference type="Proteomes" id="UP000827976">
    <property type="component" value="Chromosome 16"/>
</dbReference>
<evidence type="ECO:0000313" key="2">
    <source>
        <dbReference type="Proteomes" id="UP000827976"/>
    </source>
</evidence>
<dbReference type="EC" id="2.7.11.1" evidence="1"/>
<proteinExistence type="predicted"/>
<sequence length="976" mass="108677">MRILEIPLRSSLMASTSDLDSQIEWAWHLLTVLVRLGRPALPAELAVRCPISVAALPDVVEQLCRIPRSPLLLNDSGFVTVSETAIRAFGEFVSSVLAPFVPRSTAAVWELMRARSDPSLLYVRKRRAVDLGGDLPASKRRLMLALRRDLSESRWNDGMKHLDFGSRTFNFSKAQIEVPDCLAKVDCATDMTALQYSSCSLFEGSTSLPFLRRFNHVQSNIRSEDIGHVMGVEQSCSNDDTHAIIVHKELPTSLNNSVHVSVASERTNAYEEIANCEMKKCANDERMSHLDAGLNKSKDAVCLLLENRVISTPMIFLGTDHAHNGPLTVVSSALSHEPPLVGNVGFDDIIFSNKGSLLDMSHLRTVPEEATGKASVLGSRVVSPVETATVQKQQPKTSDKLKVMGAQASTANSKCSLGLLDNATDGKSFKPLDAVRDGKNASVNQKPRRNCKSNLSPKEVQLNTAKECKIDAGYKAPKALESKSLPEFESFVVEEEEGAGGYGTVYRARRKVDGRIFAIKCPHTNAHLHHVNNELKMLERFGGRNFVIKFEGSFKSGDAECFVLEHVEHDRPEILKKEIDVFELQWYGYCMFRALASLHKQGIVHRDVKPGNFLFSRKLNKGYLIDFNLANDLQRKYFKGRKETMPKMNTDSVSLGSTKPTSFSQSRKSVYDGILAQIDDSKKSFVSKNMKKKSRQSQAEKIDVNDLKNKYGSQAADVSGVTSAKDPTSTKTSGDRLKQPIPSKGRKELINFVHEAMQVPNHKGESASIPVSHRKRVTVPMGKVDRRGLMPTPMPLHPGEIGKLKREGPCVGTKGFRAPEVLFKSHHQGCKLDVWSAGVTLLYLVIGRAPFGGDPEQNIKEIAKLRGSEDLWEVAKLHDREFSFPTDLLNVQSLQSMNLKDWCLMNTRRTGFLELVPQSLFDLLDKCLTVNPRVRINAEEALMHEFFTPCHEILRKQRQLRKAAGSESNKPLRLLD</sequence>
<evidence type="ECO:0000313" key="1">
    <source>
        <dbReference type="EMBL" id="KAH7659267.1"/>
    </source>
</evidence>
<accession>A0ACB7UG13</accession>